<organism evidence="2 3">
    <name type="scientific">Microbacterium suwonense</name>
    <dbReference type="NCBI Taxonomy" id="683047"/>
    <lineage>
        <taxon>Bacteria</taxon>
        <taxon>Bacillati</taxon>
        <taxon>Actinomycetota</taxon>
        <taxon>Actinomycetes</taxon>
        <taxon>Micrococcales</taxon>
        <taxon>Microbacteriaceae</taxon>
        <taxon>Microbacterium</taxon>
    </lineage>
</organism>
<evidence type="ECO:0000256" key="1">
    <source>
        <dbReference type="SAM" id="SignalP"/>
    </source>
</evidence>
<keyword evidence="1" id="KW-0732">Signal</keyword>
<accession>A0ABN6X566</accession>
<dbReference type="PROSITE" id="PS51257">
    <property type="entry name" value="PROKAR_LIPOPROTEIN"/>
    <property type="match status" value="1"/>
</dbReference>
<dbReference type="EMBL" id="AP027728">
    <property type="protein sequence ID" value="BDZ39925.1"/>
    <property type="molecule type" value="Genomic_DNA"/>
</dbReference>
<reference evidence="3" key="1">
    <citation type="journal article" date="2019" name="Int. J. Syst. Evol. Microbiol.">
        <title>The Global Catalogue of Microorganisms (GCM) 10K type strain sequencing project: providing services to taxonomists for standard genome sequencing and annotation.</title>
        <authorList>
            <consortium name="The Broad Institute Genomics Platform"/>
            <consortium name="The Broad Institute Genome Sequencing Center for Infectious Disease"/>
            <person name="Wu L."/>
            <person name="Ma J."/>
        </authorList>
    </citation>
    <scope>NUCLEOTIDE SEQUENCE [LARGE SCALE GENOMIC DNA]</scope>
    <source>
        <strain evidence="3">NBRC 106310</strain>
    </source>
</reference>
<protein>
    <recommendedName>
        <fullName evidence="4">Lipoprotein</fullName>
    </recommendedName>
</protein>
<proteinExistence type="predicted"/>
<feature type="signal peptide" evidence="1">
    <location>
        <begin position="1"/>
        <end position="22"/>
    </location>
</feature>
<feature type="chain" id="PRO_5045751691" description="Lipoprotein" evidence="1">
    <location>
        <begin position="23"/>
        <end position="188"/>
    </location>
</feature>
<evidence type="ECO:0008006" key="4">
    <source>
        <dbReference type="Google" id="ProtNLM"/>
    </source>
</evidence>
<gene>
    <name evidence="2" type="ORF">GCM10025863_25390</name>
</gene>
<sequence>MTARVLTLVSLALSALVLTGCAPETEAGAAPAPIASSTVEATQEPVTGQPGDPLTAEEAKQLNGQRGTLRPYEKNDGSYVIIDVKQPLPEPVKQEVVEEMGSVGNDIGSVTQSMNDQTTSTGKTIVLIRQVQTSNDAGQNITTWAAGSYAKGFPIGIQGGSAEAVLAQVQPWVDAQNDPYLEVVVVYN</sequence>
<evidence type="ECO:0000313" key="3">
    <source>
        <dbReference type="Proteomes" id="UP001321543"/>
    </source>
</evidence>
<name>A0ABN6X566_9MICO</name>
<evidence type="ECO:0000313" key="2">
    <source>
        <dbReference type="EMBL" id="BDZ39925.1"/>
    </source>
</evidence>
<dbReference type="RefSeq" id="WP_286300374.1">
    <property type="nucleotide sequence ID" value="NZ_AP027728.1"/>
</dbReference>
<dbReference type="Proteomes" id="UP001321543">
    <property type="component" value="Chromosome"/>
</dbReference>
<keyword evidence="3" id="KW-1185">Reference proteome</keyword>